<evidence type="ECO:0000313" key="1">
    <source>
        <dbReference type="Proteomes" id="UP000887565"/>
    </source>
</evidence>
<sequence>MVGQLTKHPYSIYKECKKHNIQLITEDGTMAFVHEFMCGYLRMTRGYRPKEQWSLKMAYNYFVDCLKDLLTKWASWIKNQEARKWADELANKAHQMGIYIWMDIFY</sequence>
<protein>
    <submittedName>
        <fullName evidence="2">Uncharacterized protein</fullName>
    </submittedName>
</protein>
<keyword evidence="1" id="KW-1185">Reference proteome</keyword>
<reference evidence="2" key="1">
    <citation type="submission" date="2022-11" db="UniProtKB">
        <authorList>
            <consortium name="WormBaseParasite"/>
        </authorList>
    </citation>
    <scope>IDENTIFICATION</scope>
</reference>
<name>A0A915J441_ROMCU</name>
<evidence type="ECO:0000313" key="2">
    <source>
        <dbReference type="WBParaSite" id="nRc.2.0.1.t20472-RA"/>
    </source>
</evidence>
<dbReference type="WBParaSite" id="nRc.2.0.1.t20472-RA">
    <property type="protein sequence ID" value="nRc.2.0.1.t20472-RA"/>
    <property type="gene ID" value="nRc.2.0.1.g20472"/>
</dbReference>
<dbReference type="AlphaFoldDB" id="A0A915J441"/>
<proteinExistence type="predicted"/>
<accession>A0A915J441</accession>
<dbReference type="Proteomes" id="UP000887565">
    <property type="component" value="Unplaced"/>
</dbReference>
<organism evidence="1 2">
    <name type="scientific">Romanomermis culicivorax</name>
    <name type="common">Nematode worm</name>
    <dbReference type="NCBI Taxonomy" id="13658"/>
    <lineage>
        <taxon>Eukaryota</taxon>
        <taxon>Metazoa</taxon>
        <taxon>Ecdysozoa</taxon>
        <taxon>Nematoda</taxon>
        <taxon>Enoplea</taxon>
        <taxon>Dorylaimia</taxon>
        <taxon>Mermithida</taxon>
        <taxon>Mermithoidea</taxon>
        <taxon>Mermithidae</taxon>
        <taxon>Romanomermis</taxon>
    </lineage>
</organism>